<dbReference type="SUPFAM" id="SSF53448">
    <property type="entry name" value="Nucleotide-diphospho-sugar transferases"/>
    <property type="match status" value="1"/>
</dbReference>
<evidence type="ECO:0000259" key="1">
    <source>
        <dbReference type="Pfam" id="PF00535"/>
    </source>
</evidence>
<evidence type="ECO:0000313" key="2">
    <source>
        <dbReference type="EMBL" id="RAH96555.1"/>
    </source>
</evidence>
<feature type="domain" description="Glycosyltransferase 2-like" evidence="1">
    <location>
        <begin position="424"/>
        <end position="546"/>
    </location>
</feature>
<dbReference type="Pfam" id="PF13692">
    <property type="entry name" value="Glyco_trans_1_4"/>
    <property type="match status" value="1"/>
</dbReference>
<dbReference type="EMBL" id="QHHQ01000012">
    <property type="protein sequence ID" value="RAH96555.1"/>
    <property type="molecule type" value="Genomic_DNA"/>
</dbReference>
<dbReference type="GO" id="GO:0016740">
    <property type="term" value="F:transferase activity"/>
    <property type="evidence" value="ECO:0007669"/>
    <property type="project" value="UniProtKB-KW"/>
</dbReference>
<reference evidence="2 3" key="1">
    <citation type="submission" date="2018-05" db="EMBL/GenBank/DDBJ databases">
        <title>Acuticoccus sediminis sp. nov., isolated from deep-sea sediment of Indian Ocean.</title>
        <authorList>
            <person name="Liu X."/>
            <person name="Lai Q."/>
            <person name="Du Y."/>
            <person name="Sun F."/>
            <person name="Zhang X."/>
            <person name="Wang S."/>
            <person name="Shao Z."/>
        </authorList>
    </citation>
    <scope>NUCLEOTIDE SEQUENCE [LARGE SCALE GENOMIC DNA]</scope>
    <source>
        <strain evidence="2 3">PTG4-2</strain>
    </source>
</reference>
<dbReference type="InterPro" id="IPR029044">
    <property type="entry name" value="Nucleotide-diphossugar_trans"/>
</dbReference>
<dbReference type="AlphaFoldDB" id="A0A8B2NDK1"/>
<sequence>MTPLPPGIHAIVAFDGVAEIVCRDEDVLSGVTVRCGSESFPVQAVESRRRVAGSIAGPEVLGTLAAAVVDGPALKATLNNDVKWTVAGGKTLSVWFETPTPPRAVVKLAPEGKAGIPAGPKSYRVEALAGAHRVTGTLIFEAVGERGQVLHAFSTAVRTEHFGGPSAANHAVVSGVLPAHPRTQAIAIRFEVGTLSEAAAKTPAVLFLSEVRVGLNTGAPAVPPSLGLGNPAAGGVVGRVDLAGCGEAPVTVAAGGAEVELPLPAPVRIAGTQAGHSGVALSAEEDGTFTLYVDDTFVSSIPVGARSSIVTLPRALLNGTERVISVRDRYGMRTLWRCFAVLEGMMTPYTAVQREGGRPVPMALANAARYRYAALGALLAEGPSAAETLQVAHAHKVLGLGFEMLDEGDVRPLAFPEVETPDVSVVIPAHNKFEITYHGLCALLVARNKASFEVIVVDDGSSDRTTGLADLVSGIRVIRNDTAQRFIRACNQGVAASKGRYVVLLNNDTEPTVGWLDALIDPFERFEDVGLTGAKLLYPDGTLQEAGGIVWRSGNPWNYGRGANPLDPRYSYVRQADYLSGAAMMTTRAIWDELGGLSAYLEPMYFEDTDFAFKVRAAGRKTMFVPGAVVYHHEGKTSGTEVTSGMKAFQEVNRPKFKSTWASAFRAFGPEGQDVDLEKDRGIVGRVLFIDYAMPRPDRDAGSYAAVEEMKLVQALGFKATFLPRNLADLGHYKSDLEAQGIEVITAPFSVSVQAFLEERGGEFDVVYITRYGVARDFIDAVRKNAPQARIMLMNADLHFLREVREAMATGDPNIFARAEATREDELDAMKRCDLTLSYNEVEHAVIASHALGEVRVAKCPWVVRLRADVPPFEARSGTAFLGGFKHPPNRAAVLWFAEKVVPELVSRGVGGDFSVYGSAMPDEIRALEGEGIRTPGFIENVDELHDAHRIFVAPLLAGAGLKGKVVGALAAGIPCVLSPVAAEGIGLRSGYDCLIAREPREWVEAIARLDTDAALWRKLSENGRALVEEQYSFAVGRDLMREAFHKVGIYHTL</sequence>
<keyword evidence="2" id="KW-0808">Transferase</keyword>
<proteinExistence type="predicted"/>
<dbReference type="PANTHER" id="PTHR43179">
    <property type="entry name" value="RHAMNOSYLTRANSFERASE WBBL"/>
    <property type="match status" value="1"/>
</dbReference>
<keyword evidence="3" id="KW-1185">Reference proteome</keyword>
<organism evidence="2 3">
    <name type="scientific">Acuticoccus sediminis</name>
    <dbReference type="NCBI Taxonomy" id="2184697"/>
    <lineage>
        <taxon>Bacteria</taxon>
        <taxon>Pseudomonadati</taxon>
        <taxon>Pseudomonadota</taxon>
        <taxon>Alphaproteobacteria</taxon>
        <taxon>Hyphomicrobiales</taxon>
        <taxon>Amorphaceae</taxon>
        <taxon>Acuticoccus</taxon>
    </lineage>
</organism>
<name>A0A8B2NDK1_9HYPH</name>
<dbReference type="CDD" id="cd04186">
    <property type="entry name" value="GT_2_like_c"/>
    <property type="match status" value="1"/>
</dbReference>
<comment type="caution">
    <text evidence="2">The sequence shown here is derived from an EMBL/GenBank/DDBJ whole genome shotgun (WGS) entry which is preliminary data.</text>
</comment>
<dbReference type="SUPFAM" id="SSF53756">
    <property type="entry name" value="UDP-Glycosyltransferase/glycogen phosphorylase"/>
    <property type="match status" value="1"/>
</dbReference>
<dbReference type="Pfam" id="PF00535">
    <property type="entry name" value="Glycos_transf_2"/>
    <property type="match status" value="1"/>
</dbReference>
<dbReference type="InterPro" id="IPR001173">
    <property type="entry name" value="Glyco_trans_2-like"/>
</dbReference>
<dbReference type="RefSeq" id="WP_111352424.1">
    <property type="nucleotide sequence ID" value="NZ_JAIWKD010000020.1"/>
</dbReference>
<dbReference type="PANTHER" id="PTHR43179:SF7">
    <property type="entry name" value="RHAMNOSYLTRANSFERASE WBBL"/>
    <property type="match status" value="1"/>
</dbReference>
<accession>A0A8B2NDK1</accession>
<dbReference type="Gene3D" id="3.90.550.10">
    <property type="entry name" value="Spore Coat Polysaccharide Biosynthesis Protein SpsA, Chain A"/>
    <property type="match status" value="1"/>
</dbReference>
<dbReference type="Proteomes" id="UP000249590">
    <property type="component" value="Unassembled WGS sequence"/>
</dbReference>
<protein>
    <submittedName>
        <fullName evidence="2">Glycosyl transferase family 2</fullName>
    </submittedName>
</protein>
<dbReference type="OrthoDB" id="5291101at2"/>
<gene>
    <name evidence="2" type="ORF">DLJ53_32105</name>
</gene>
<dbReference type="Gene3D" id="3.40.50.2000">
    <property type="entry name" value="Glycogen Phosphorylase B"/>
    <property type="match status" value="1"/>
</dbReference>
<evidence type="ECO:0000313" key="3">
    <source>
        <dbReference type="Proteomes" id="UP000249590"/>
    </source>
</evidence>